<comment type="caution">
    <text evidence="8">The sequence shown here is derived from an EMBL/GenBank/DDBJ whole genome shotgun (WGS) entry which is preliminary data.</text>
</comment>
<keyword evidence="5 7" id="KW-1133">Transmembrane helix</keyword>
<evidence type="ECO:0000256" key="1">
    <source>
        <dbReference type="ARBA" id="ARBA00004167"/>
    </source>
</evidence>
<dbReference type="PANTHER" id="PTHR21461">
    <property type="entry name" value="GLYCOSYLTRANSFERASE FAMILY 92 PROTEIN"/>
    <property type="match status" value="1"/>
</dbReference>
<dbReference type="PANTHER" id="PTHR21461:SF69">
    <property type="entry name" value="GLYCOSYLTRANSFERASE FAMILY 92 PROTEIN"/>
    <property type="match status" value="1"/>
</dbReference>
<keyword evidence="9" id="KW-1185">Reference proteome</keyword>
<dbReference type="InterPro" id="IPR029044">
    <property type="entry name" value="Nucleotide-diphossugar_trans"/>
</dbReference>
<evidence type="ECO:0000313" key="8">
    <source>
        <dbReference type="EMBL" id="GJE53773.1"/>
    </source>
</evidence>
<reference evidence="8" key="2">
    <citation type="submission" date="2021-08" db="EMBL/GenBank/DDBJ databases">
        <authorList>
            <person name="Tani A."/>
            <person name="Ola A."/>
            <person name="Ogura Y."/>
            <person name="Katsura K."/>
            <person name="Hayashi T."/>
        </authorList>
    </citation>
    <scope>NUCLEOTIDE SEQUENCE</scope>
    <source>
        <strain evidence="8">DSM 23674</strain>
    </source>
</reference>
<dbReference type="EMBL" id="BPRA01000001">
    <property type="protein sequence ID" value="GJE53773.1"/>
    <property type="molecule type" value="Genomic_DNA"/>
</dbReference>
<proteinExistence type="predicted"/>
<evidence type="ECO:0008006" key="10">
    <source>
        <dbReference type="Google" id="ProtNLM"/>
    </source>
</evidence>
<evidence type="ECO:0000256" key="3">
    <source>
        <dbReference type="ARBA" id="ARBA00022679"/>
    </source>
</evidence>
<keyword evidence="3" id="KW-0808">Transferase</keyword>
<evidence type="ECO:0000256" key="2">
    <source>
        <dbReference type="ARBA" id="ARBA00022676"/>
    </source>
</evidence>
<accession>A0ABQ4TEG6</accession>
<organism evidence="8 9">
    <name type="scientific">Methylobacterium thuringiense</name>
    <dbReference type="NCBI Taxonomy" id="1003091"/>
    <lineage>
        <taxon>Bacteria</taxon>
        <taxon>Pseudomonadati</taxon>
        <taxon>Pseudomonadota</taxon>
        <taxon>Alphaproteobacteria</taxon>
        <taxon>Hyphomicrobiales</taxon>
        <taxon>Methylobacteriaceae</taxon>
        <taxon>Methylobacterium</taxon>
    </lineage>
</organism>
<evidence type="ECO:0000256" key="5">
    <source>
        <dbReference type="ARBA" id="ARBA00022989"/>
    </source>
</evidence>
<keyword evidence="6 7" id="KW-0472">Membrane</keyword>
<comment type="subcellular location">
    <subcellularLocation>
        <location evidence="1">Membrane</location>
        <topology evidence="1">Single-pass membrane protein</topology>
    </subcellularLocation>
</comment>
<reference evidence="8" key="1">
    <citation type="journal article" date="2021" name="Front. Microbiol.">
        <title>Comprehensive Comparative Genomics and Phenotyping of Methylobacterium Species.</title>
        <authorList>
            <person name="Alessa O."/>
            <person name="Ogura Y."/>
            <person name="Fujitani Y."/>
            <person name="Takami H."/>
            <person name="Hayashi T."/>
            <person name="Sahin N."/>
            <person name="Tani A."/>
        </authorList>
    </citation>
    <scope>NUCLEOTIDE SEQUENCE</scope>
    <source>
        <strain evidence="8">DSM 23674</strain>
    </source>
</reference>
<dbReference type="InterPro" id="IPR008166">
    <property type="entry name" value="Glyco_transf_92"/>
</dbReference>
<protein>
    <recommendedName>
        <fullName evidence="10">Glycosyl transferase family 2</fullName>
    </recommendedName>
</protein>
<evidence type="ECO:0000256" key="7">
    <source>
        <dbReference type="SAM" id="Phobius"/>
    </source>
</evidence>
<feature type="transmembrane region" description="Helical" evidence="7">
    <location>
        <begin position="20"/>
        <end position="41"/>
    </location>
</feature>
<evidence type="ECO:0000256" key="4">
    <source>
        <dbReference type="ARBA" id="ARBA00022692"/>
    </source>
</evidence>
<name>A0ABQ4TEG6_9HYPH</name>
<keyword evidence="4 7" id="KW-0812">Transmembrane</keyword>
<keyword evidence="2" id="KW-0328">Glycosyltransferase</keyword>
<dbReference type="Proteomes" id="UP001055101">
    <property type="component" value="Unassembled WGS sequence"/>
</dbReference>
<dbReference type="SUPFAM" id="SSF53448">
    <property type="entry name" value="Nucleotide-diphospho-sugar transferases"/>
    <property type="match status" value="1"/>
</dbReference>
<gene>
    <name evidence="8" type="ORF">EKPJFOCH_0240</name>
</gene>
<evidence type="ECO:0000256" key="6">
    <source>
        <dbReference type="ARBA" id="ARBA00023136"/>
    </source>
</evidence>
<sequence>MFRAQSQRWNRSRNPRQREFFLSACLIAKNEVAYILEWIAYHRVVGFDFFYIYDNDSNDRLSDLLGPLTAKGICCVIDWPRSSSPDNPQVSAYHHTLAYFGHETEWLATIDADEFVVPLTSNNVASILADSFRNRDAVLCNWRIFGSAGHREPNGQLCMERFHRASGPDFSANNNVKSIFRPNAAESIFVHNHYMKSNNVALSDNSEFATPREQVTASPVYGHMQINHYFCKSQSEFFIKRLKGLADHPIDAPYATRAFQMFVDHDRNECLEQTIFRFLYETKDEISRLKSLLR</sequence>
<evidence type="ECO:0000313" key="9">
    <source>
        <dbReference type="Proteomes" id="UP001055101"/>
    </source>
</evidence>
<dbReference type="Pfam" id="PF01697">
    <property type="entry name" value="Glyco_transf_92"/>
    <property type="match status" value="1"/>
</dbReference>